<dbReference type="GO" id="GO:0012505">
    <property type="term" value="C:endomembrane system"/>
    <property type="evidence" value="ECO:0007669"/>
    <property type="project" value="UniProtKB-SubCell"/>
</dbReference>
<proteinExistence type="inferred from homology"/>
<dbReference type="GO" id="GO:0005886">
    <property type="term" value="C:plasma membrane"/>
    <property type="evidence" value="ECO:0007669"/>
    <property type="project" value="TreeGrafter"/>
</dbReference>
<keyword evidence="6" id="KW-0406">Ion transport</keyword>
<dbReference type="GO" id="GO:0001614">
    <property type="term" value="F:purinergic nucleotide receptor activity"/>
    <property type="evidence" value="ECO:0007669"/>
    <property type="project" value="InterPro"/>
</dbReference>
<evidence type="ECO:0000256" key="2">
    <source>
        <dbReference type="ARBA" id="ARBA00009848"/>
    </source>
</evidence>
<dbReference type="InterPro" id="IPR003045">
    <property type="entry name" value="P2X2_purnocptor"/>
</dbReference>
<dbReference type="InterPro" id="IPR059116">
    <property type="entry name" value="P2X_receptor"/>
</dbReference>
<sequence>MGCPRGGLLFPSFLPCRYVFIIQKGYQEREMGPESSVITKVKGVTQSPSKVWDVGEYVSPPEVRL</sequence>
<dbReference type="PANTHER" id="PTHR10125:SF4">
    <property type="entry name" value="P2X PURINOCEPTOR 2"/>
    <property type="match status" value="1"/>
</dbReference>
<dbReference type="GO" id="GO:0043235">
    <property type="term" value="C:receptor complex"/>
    <property type="evidence" value="ECO:0007669"/>
    <property type="project" value="TreeGrafter"/>
</dbReference>
<dbReference type="Gene3D" id="2.60.490.10">
    <property type="entry name" value="atp-gated p2x4 ion channel domain"/>
    <property type="match status" value="1"/>
</dbReference>
<evidence type="ECO:0000256" key="7">
    <source>
        <dbReference type="ARBA" id="ARBA00023136"/>
    </source>
</evidence>
<dbReference type="PRINTS" id="PR01309">
    <property type="entry name" value="P2X2RECEPTOR"/>
</dbReference>
<evidence type="ECO:0000256" key="6">
    <source>
        <dbReference type="ARBA" id="ARBA00023065"/>
    </source>
</evidence>
<evidence type="ECO:0000256" key="3">
    <source>
        <dbReference type="ARBA" id="ARBA00022448"/>
    </source>
</evidence>
<organism evidence="10 11">
    <name type="scientific">Cairina moschata</name>
    <name type="common">Muscovy duck</name>
    <dbReference type="NCBI Taxonomy" id="8855"/>
    <lineage>
        <taxon>Eukaryota</taxon>
        <taxon>Metazoa</taxon>
        <taxon>Chordata</taxon>
        <taxon>Craniata</taxon>
        <taxon>Vertebrata</taxon>
        <taxon>Euteleostomi</taxon>
        <taxon>Archelosauria</taxon>
        <taxon>Archosauria</taxon>
        <taxon>Dinosauria</taxon>
        <taxon>Saurischia</taxon>
        <taxon>Theropoda</taxon>
        <taxon>Coelurosauria</taxon>
        <taxon>Aves</taxon>
        <taxon>Neognathae</taxon>
        <taxon>Galloanserae</taxon>
        <taxon>Anseriformes</taxon>
        <taxon>Anatidae</taxon>
        <taxon>Anatinae</taxon>
        <taxon>Cairina</taxon>
    </lineage>
</organism>
<dbReference type="GO" id="GO:0070588">
    <property type="term" value="P:calcium ion transmembrane transport"/>
    <property type="evidence" value="ECO:0007669"/>
    <property type="project" value="TreeGrafter"/>
</dbReference>
<keyword evidence="8" id="KW-1071">Ligand-gated ion channel</keyword>
<keyword evidence="11" id="KW-1185">Reference proteome</keyword>
<comment type="similarity">
    <text evidence="2">Belongs to the P2X receptor family.</text>
</comment>
<protein>
    <submittedName>
        <fullName evidence="10">Uncharacterized protein</fullName>
    </submittedName>
</protein>
<comment type="subcellular location">
    <subcellularLocation>
        <location evidence="1">Endomembrane system</location>
    </subcellularLocation>
</comment>
<reference evidence="10" key="2">
    <citation type="submission" date="2025-09" db="UniProtKB">
        <authorList>
            <consortium name="Ensembl"/>
        </authorList>
    </citation>
    <scope>IDENTIFICATION</scope>
</reference>
<dbReference type="Pfam" id="PF00864">
    <property type="entry name" value="P2X_receptor"/>
    <property type="match status" value="1"/>
</dbReference>
<reference evidence="10" key="1">
    <citation type="submission" date="2025-08" db="UniProtKB">
        <authorList>
            <consortium name="Ensembl"/>
        </authorList>
    </citation>
    <scope>IDENTIFICATION</scope>
</reference>
<evidence type="ECO:0000313" key="11">
    <source>
        <dbReference type="Proteomes" id="UP000694556"/>
    </source>
</evidence>
<dbReference type="GO" id="GO:0004931">
    <property type="term" value="F:extracellularly ATP-gated monoatomic cation channel activity"/>
    <property type="evidence" value="ECO:0007669"/>
    <property type="project" value="TreeGrafter"/>
</dbReference>
<evidence type="ECO:0000256" key="1">
    <source>
        <dbReference type="ARBA" id="ARBA00004308"/>
    </source>
</evidence>
<keyword evidence="4" id="KW-0812">Transmembrane</keyword>
<keyword evidence="7" id="KW-0472">Membrane</keyword>
<dbReference type="GO" id="GO:0098794">
    <property type="term" value="C:postsynapse"/>
    <property type="evidence" value="ECO:0007669"/>
    <property type="project" value="GOC"/>
</dbReference>
<evidence type="ECO:0000256" key="5">
    <source>
        <dbReference type="ARBA" id="ARBA00022989"/>
    </source>
</evidence>
<keyword evidence="3" id="KW-0813">Transport</keyword>
<keyword evidence="5" id="KW-1133">Transmembrane helix</keyword>
<dbReference type="GO" id="GO:0005524">
    <property type="term" value="F:ATP binding"/>
    <property type="evidence" value="ECO:0007669"/>
    <property type="project" value="InterPro"/>
</dbReference>
<evidence type="ECO:0000256" key="9">
    <source>
        <dbReference type="ARBA" id="ARBA00023303"/>
    </source>
</evidence>
<accession>A0A8C3GJT5</accession>
<dbReference type="Ensembl" id="ENSCMMT00000016242.1">
    <property type="protein sequence ID" value="ENSCMMP00000014748.1"/>
    <property type="gene ID" value="ENSCMMG00000009385.1"/>
</dbReference>
<dbReference type="AlphaFoldDB" id="A0A8C3GJT5"/>
<evidence type="ECO:0000313" key="10">
    <source>
        <dbReference type="Ensembl" id="ENSCMMP00000014748.1"/>
    </source>
</evidence>
<name>A0A8C3GJT5_CAIMO</name>
<dbReference type="InterPro" id="IPR027309">
    <property type="entry name" value="P2X_extracellular_dom_sf"/>
</dbReference>
<keyword evidence="9" id="KW-0407">Ion channel</keyword>
<dbReference type="Gene3D" id="1.10.287.940">
    <property type="entry name" value="atp-gated p2x4 ion channel"/>
    <property type="match status" value="1"/>
</dbReference>
<evidence type="ECO:0000256" key="4">
    <source>
        <dbReference type="ARBA" id="ARBA00022692"/>
    </source>
</evidence>
<evidence type="ECO:0000256" key="8">
    <source>
        <dbReference type="ARBA" id="ARBA00023286"/>
    </source>
</evidence>
<dbReference type="Proteomes" id="UP000694556">
    <property type="component" value="Unassembled WGS sequence"/>
</dbReference>
<dbReference type="PANTHER" id="PTHR10125">
    <property type="entry name" value="P2X PURINOCEPTOR"/>
    <property type="match status" value="1"/>
</dbReference>